<evidence type="ECO:0000313" key="1">
    <source>
        <dbReference type="EMBL" id="KAA6306588.1"/>
    </source>
</evidence>
<feature type="non-terminal residue" evidence="1">
    <location>
        <position position="29"/>
    </location>
</feature>
<reference evidence="1" key="1">
    <citation type="submission" date="2019-03" db="EMBL/GenBank/DDBJ databases">
        <title>Single cell metagenomics reveals metabolic interactions within the superorganism composed of flagellate Streblomastix strix and complex community of Bacteroidetes bacteria on its surface.</title>
        <authorList>
            <person name="Treitli S.C."/>
            <person name="Kolisko M."/>
            <person name="Husnik F."/>
            <person name="Keeling P."/>
            <person name="Hampl V."/>
        </authorList>
    </citation>
    <scope>NUCLEOTIDE SEQUENCE</scope>
    <source>
        <strain evidence="1">STM</strain>
    </source>
</reference>
<dbReference type="AlphaFoldDB" id="A0A5J4PC98"/>
<name>A0A5J4PC98_9ZZZZ</name>
<accession>A0A5J4PC98</accession>
<proteinExistence type="predicted"/>
<organism evidence="1">
    <name type="scientific">termite gut metagenome</name>
    <dbReference type="NCBI Taxonomy" id="433724"/>
    <lineage>
        <taxon>unclassified sequences</taxon>
        <taxon>metagenomes</taxon>
        <taxon>organismal metagenomes</taxon>
    </lineage>
</organism>
<dbReference type="EMBL" id="SNRY01009796">
    <property type="protein sequence ID" value="KAA6306588.1"/>
    <property type="molecule type" value="Genomic_DNA"/>
</dbReference>
<protein>
    <submittedName>
        <fullName evidence="1">Uncharacterized protein</fullName>
    </submittedName>
</protein>
<gene>
    <name evidence="1" type="ORF">EZS27_041753</name>
</gene>
<comment type="caution">
    <text evidence="1">The sequence shown here is derived from an EMBL/GenBank/DDBJ whole genome shotgun (WGS) entry which is preliminary data.</text>
</comment>
<sequence>MQGIGIFIHGLDFKVVCQYQFFKLSENSG</sequence>